<dbReference type="InterPro" id="IPR004104">
    <property type="entry name" value="Gfo/Idh/MocA-like_OxRdtase_C"/>
</dbReference>
<evidence type="ECO:0000259" key="2">
    <source>
        <dbReference type="Pfam" id="PF02894"/>
    </source>
</evidence>
<proteinExistence type="inferred from homology"/>
<organism evidence="3">
    <name type="scientific">uncultured Propionibacteriaceae bacterium</name>
    <dbReference type="NCBI Taxonomy" id="257457"/>
    <lineage>
        <taxon>Bacteria</taxon>
        <taxon>Bacillati</taxon>
        <taxon>Actinomycetota</taxon>
        <taxon>Actinomycetes</taxon>
        <taxon>Propionibacteriales</taxon>
        <taxon>Propionibacteriaceae</taxon>
        <taxon>environmental samples</taxon>
    </lineage>
</organism>
<accession>A0A6J4N3M3</accession>
<comment type="similarity">
    <text evidence="1">Belongs to the Gfo/Idh/MocA family.</text>
</comment>
<dbReference type="EMBL" id="CADCUO010000018">
    <property type="protein sequence ID" value="CAA9373325.1"/>
    <property type="molecule type" value="Genomic_DNA"/>
</dbReference>
<gene>
    <name evidence="3" type="ORF">AVDCRST_MAG75-281</name>
</gene>
<name>A0A6J4N3M3_9ACTN</name>
<dbReference type="Pfam" id="PF02894">
    <property type="entry name" value="GFO_IDH_MocA_C"/>
    <property type="match status" value="1"/>
</dbReference>
<dbReference type="SUPFAM" id="SSF55347">
    <property type="entry name" value="Glyceraldehyde-3-phosphate dehydrogenase-like, C-terminal domain"/>
    <property type="match status" value="1"/>
</dbReference>
<feature type="domain" description="Gfo/Idh/MocA-like oxidoreductase C-terminal" evidence="2">
    <location>
        <begin position="2"/>
        <end position="174"/>
    </location>
</feature>
<reference evidence="3" key="1">
    <citation type="submission" date="2020-02" db="EMBL/GenBank/DDBJ databases">
        <authorList>
            <person name="Meier V. D."/>
        </authorList>
    </citation>
    <scope>NUCLEOTIDE SEQUENCE</scope>
    <source>
        <strain evidence="3">AVDCRST_MAG75</strain>
    </source>
</reference>
<sequence>MVDLARWFLGDVVRVSASLRSFVTRTGPVGEPMENANDSAFFLLDFASGAHGVIHVGTPNVAGPGLAHTGQLVIIHGREGTLETRGDPWTMPTVSQITGLRRGVDQAETLTVPAHYYGSADRSDPFAVFQHQSVGPRHFVDAITNDVPASPSFHDGHQVQRIIEAAVDSHRTGAAQTLYETISTFSGRPALAHRPCRRWSAGL</sequence>
<dbReference type="Gene3D" id="3.30.360.10">
    <property type="entry name" value="Dihydrodipicolinate Reductase, domain 2"/>
    <property type="match status" value="1"/>
</dbReference>
<protein>
    <recommendedName>
        <fullName evidence="2">Gfo/Idh/MocA-like oxidoreductase C-terminal domain-containing protein</fullName>
    </recommendedName>
</protein>
<dbReference type="AlphaFoldDB" id="A0A6J4N3M3"/>
<evidence type="ECO:0000256" key="1">
    <source>
        <dbReference type="ARBA" id="ARBA00010928"/>
    </source>
</evidence>
<evidence type="ECO:0000313" key="3">
    <source>
        <dbReference type="EMBL" id="CAA9373325.1"/>
    </source>
</evidence>